<accession>A0ABT6STX0</accession>
<proteinExistence type="predicted"/>
<evidence type="ECO:0000313" key="3">
    <source>
        <dbReference type="Proteomes" id="UP001237105"/>
    </source>
</evidence>
<dbReference type="RefSeq" id="WP_282534707.1">
    <property type="nucleotide sequence ID" value="NZ_JASCIS010000007.1"/>
</dbReference>
<feature type="region of interest" description="Disordered" evidence="1">
    <location>
        <begin position="62"/>
        <end position="81"/>
    </location>
</feature>
<protein>
    <submittedName>
        <fullName evidence="2">Uncharacterized protein</fullName>
    </submittedName>
</protein>
<sequence>MAEIEGRRILLRQAAVAGPPRLRQVEISVLLAHPTTEILAPVPGEETAAAAVLSGLADEEDDELTVKGAAPPGGAHRLSAR</sequence>
<organism evidence="2 3">
    <name type="scientific">Streptomyces luteolus</name>
    <dbReference type="NCBI Taxonomy" id="3043615"/>
    <lineage>
        <taxon>Bacteria</taxon>
        <taxon>Bacillati</taxon>
        <taxon>Actinomycetota</taxon>
        <taxon>Actinomycetes</taxon>
        <taxon>Kitasatosporales</taxon>
        <taxon>Streptomycetaceae</taxon>
        <taxon>Streptomyces</taxon>
    </lineage>
</organism>
<dbReference type="EMBL" id="JASCIS010000007">
    <property type="protein sequence ID" value="MDI3418801.1"/>
    <property type="molecule type" value="Genomic_DNA"/>
</dbReference>
<comment type="caution">
    <text evidence="2">The sequence shown here is derived from an EMBL/GenBank/DDBJ whole genome shotgun (WGS) entry which is preliminary data.</text>
</comment>
<dbReference type="Proteomes" id="UP001237105">
    <property type="component" value="Unassembled WGS sequence"/>
</dbReference>
<name>A0ABT6STX0_9ACTN</name>
<evidence type="ECO:0000313" key="2">
    <source>
        <dbReference type="EMBL" id="MDI3418801.1"/>
    </source>
</evidence>
<reference evidence="2 3" key="1">
    <citation type="submission" date="2023-05" db="EMBL/GenBank/DDBJ databases">
        <title>Draft genome sequence of Streptomyces sp. B-S-A12 isolated from a cave soil in Thailand.</title>
        <authorList>
            <person name="Chamroensaksri N."/>
            <person name="Muangham S."/>
        </authorList>
    </citation>
    <scope>NUCLEOTIDE SEQUENCE [LARGE SCALE GENOMIC DNA]</scope>
    <source>
        <strain evidence="2 3">B-S-A12</strain>
    </source>
</reference>
<evidence type="ECO:0000256" key="1">
    <source>
        <dbReference type="SAM" id="MobiDB-lite"/>
    </source>
</evidence>
<keyword evidence="3" id="KW-1185">Reference proteome</keyword>
<gene>
    <name evidence="2" type="ORF">QIT00_09530</name>
</gene>